<feature type="domain" description="DUF4007" evidence="1">
    <location>
        <begin position="3"/>
        <end position="295"/>
    </location>
</feature>
<protein>
    <recommendedName>
        <fullName evidence="1">DUF4007 domain-containing protein</fullName>
    </recommendedName>
</protein>
<reference evidence="2" key="1">
    <citation type="submission" date="2018-06" db="EMBL/GenBank/DDBJ databases">
        <authorList>
            <person name="Zhirakovskaya E."/>
        </authorList>
    </citation>
    <scope>NUCLEOTIDE SEQUENCE</scope>
</reference>
<sequence length="304" mass="35279">MFFSKHETFHIREGWLFKGMAAIESAEDLGELPTIFLDKNAPERLGIGRNMVHALRFWMQATGLTKETREENRTIQRLTPFGRLVWDQDPYLEDDTTLWLIHYQLVSNPEQATTWFWFFNYYAPISFVDDVALRTLNQWIITEEPNRRVAESSLKKDIDCLIRTYLPDERVRTPEYLLESPFARLGVLTAVSANSQKRYHVNRVTADRINPLAILFAMLFSQEKNRPGTYQVRLSQVLQEPMNAGRVFNMTTATLTEVLAHLEQEHPDLQVRFERTAGLDQLTLPNVGIEEVLARCYTSLPEVA</sequence>
<accession>A0A3B0WF67</accession>
<gene>
    <name evidence="2" type="ORF">MNBD_CHLOROFLEXI01-1657</name>
</gene>
<evidence type="ECO:0000259" key="1">
    <source>
        <dbReference type="Pfam" id="PF13182"/>
    </source>
</evidence>
<dbReference type="InterPro" id="IPR025248">
    <property type="entry name" value="DUF4007"/>
</dbReference>
<dbReference type="AlphaFoldDB" id="A0A3B0WF67"/>
<organism evidence="2">
    <name type="scientific">hydrothermal vent metagenome</name>
    <dbReference type="NCBI Taxonomy" id="652676"/>
    <lineage>
        <taxon>unclassified sequences</taxon>
        <taxon>metagenomes</taxon>
        <taxon>ecological metagenomes</taxon>
    </lineage>
</organism>
<name>A0A3B0WF67_9ZZZZ</name>
<evidence type="ECO:0000313" key="2">
    <source>
        <dbReference type="EMBL" id="VAW43166.1"/>
    </source>
</evidence>
<proteinExistence type="predicted"/>
<dbReference type="Pfam" id="PF13182">
    <property type="entry name" value="DUF4007"/>
    <property type="match status" value="1"/>
</dbReference>
<dbReference type="EMBL" id="UOEU01001040">
    <property type="protein sequence ID" value="VAW43166.1"/>
    <property type="molecule type" value="Genomic_DNA"/>
</dbReference>